<name>A0A7W6DFL8_9HYPH</name>
<organism evidence="1 2">
    <name type="scientific">Mycoplana azooxidifex</name>
    <dbReference type="NCBI Taxonomy" id="1636188"/>
    <lineage>
        <taxon>Bacteria</taxon>
        <taxon>Pseudomonadati</taxon>
        <taxon>Pseudomonadota</taxon>
        <taxon>Alphaproteobacteria</taxon>
        <taxon>Hyphomicrobiales</taxon>
        <taxon>Rhizobiaceae</taxon>
        <taxon>Mycoplana</taxon>
    </lineage>
</organism>
<accession>A0A7W6DFL8</accession>
<dbReference type="Proteomes" id="UP000574761">
    <property type="component" value="Unassembled WGS sequence"/>
</dbReference>
<evidence type="ECO:0000313" key="2">
    <source>
        <dbReference type="Proteomes" id="UP000574761"/>
    </source>
</evidence>
<sequence length="51" mass="5919">MPQIAFSLWFGRLQAERWDKQIEGDARSGGKLDQLADDAMRDHRAGRTFRL</sequence>
<proteinExistence type="predicted"/>
<comment type="caution">
    <text evidence="1">The sequence shown here is derived from an EMBL/GenBank/DDBJ whole genome shotgun (WGS) entry which is preliminary data.</text>
</comment>
<dbReference type="EMBL" id="JACIEE010000009">
    <property type="protein sequence ID" value="MBB3978928.1"/>
    <property type="molecule type" value="Genomic_DNA"/>
</dbReference>
<dbReference type="AlphaFoldDB" id="A0A7W6DFL8"/>
<keyword evidence="2" id="KW-1185">Reference proteome</keyword>
<dbReference type="RefSeq" id="WP_183807189.1">
    <property type="nucleotide sequence ID" value="NZ_JACIEE010000009.1"/>
</dbReference>
<evidence type="ECO:0000313" key="1">
    <source>
        <dbReference type="EMBL" id="MBB3978928.1"/>
    </source>
</evidence>
<reference evidence="1 2" key="1">
    <citation type="submission" date="2020-08" db="EMBL/GenBank/DDBJ databases">
        <title>Genomic Encyclopedia of Type Strains, Phase IV (KMG-IV): sequencing the most valuable type-strain genomes for metagenomic binning, comparative biology and taxonomic classification.</title>
        <authorList>
            <person name="Goeker M."/>
        </authorList>
    </citation>
    <scope>NUCLEOTIDE SEQUENCE [LARGE SCALE GENOMIC DNA]</scope>
    <source>
        <strain evidence="1 2">DSM 100211</strain>
    </source>
</reference>
<gene>
    <name evidence="1" type="ORF">GGQ64_004164</name>
</gene>
<protein>
    <submittedName>
        <fullName evidence="1">Uncharacterized protein</fullName>
    </submittedName>
</protein>